<feature type="repeat" description="Solcar" evidence="10">
    <location>
        <begin position="99"/>
        <end position="187"/>
    </location>
</feature>
<evidence type="ECO:0000256" key="3">
    <source>
        <dbReference type="ARBA" id="ARBA00022448"/>
    </source>
</evidence>
<feature type="repeat" description="Solcar" evidence="10">
    <location>
        <begin position="196"/>
        <end position="280"/>
    </location>
</feature>
<proteinExistence type="inferred from homology"/>
<evidence type="ECO:0000256" key="5">
    <source>
        <dbReference type="ARBA" id="ARBA00022737"/>
    </source>
</evidence>
<feature type="repeat" description="Solcar" evidence="10">
    <location>
        <begin position="5"/>
        <end position="91"/>
    </location>
</feature>
<feature type="transmembrane region" description="Helical" evidence="12">
    <location>
        <begin position="260"/>
        <end position="284"/>
    </location>
</feature>
<feature type="transmembrane region" description="Helical" evidence="12">
    <location>
        <begin position="334"/>
        <end position="352"/>
    </location>
</feature>
<protein>
    <recommendedName>
        <fullName evidence="15">Mitochondrial thiamine pyrophosphate carrier 1</fullName>
    </recommendedName>
</protein>
<dbReference type="Pfam" id="PF00153">
    <property type="entry name" value="Mito_carr"/>
    <property type="match status" value="3"/>
</dbReference>
<name>A0ABR0JBU0_9EURO</name>
<evidence type="ECO:0000256" key="1">
    <source>
        <dbReference type="ARBA" id="ARBA00004225"/>
    </source>
</evidence>
<evidence type="ECO:0000256" key="12">
    <source>
        <dbReference type="SAM" id="Phobius"/>
    </source>
</evidence>
<evidence type="ECO:0000256" key="10">
    <source>
        <dbReference type="PROSITE-ProRule" id="PRU00282"/>
    </source>
</evidence>
<dbReference type="PANTHER" id="PTHR45788:SF4">
    <property type="entry name" value="TRICARBOXYLATE TRANSPORT PROTEIN, MITOCHONDRIAL"/>
    <property type="match status" value="1"/>
</dbReference>
<evidence type="ECO:0000256" key="4">
    <source>
        <dbReference type="ARBA" id="ARBA00022692"/>
    </source>
</evidence>
<dbReference type="SUPFAM" id="SSF103473">
    <property type="entry name" value="MFS general substrate transporter"/>
    <property type="match status" value="1"/>
</dbReference>
<dbReference type="PANTHER" id="PTHR45788">
    <property type="entry name" value="SUCCINATE/FUMARATE MITOCHONDRIAL TRANSPORTER-RELATED"/>
    <property type="match status" value="1"/>
</dbReference>
<keyword evidence="5" id="KW-0677">Repeat</keyword>
<evidence type="ECO:0000313" key="14">
    <source>
        <dbReference type="Proteomes" id="UP001345691"/>
    </source>
</evidence>
<keyword evidence="7 12" id="KW-1133">Transmembrane helix</keyword>
<keyword evidence="8" id="KW-0496">Mitochondrion</keyword>
<evidence type="ECO:0000256" key="7">
    <source>
        <dbReference type="ARBA" id="ARBA00022989"/>
    </source>
</evidence>
<evidence type="ECO:0008006" key="15">
    <source>
        <dbReference type="Google" id="ProtNLM"/>
    </source>
</evidence>
<dbReference type="InterPro" id="IPR049563">
    <property type="entry name" value="TXTP-like"/>
</dbReference>
<gene>
    <name evidence="13" type="ORF">LTR69_005266</name>
</gene>
<evidence type="ECO:0000313" key="13">
    <source>
        <dbReference type="EMBL" id="KAK5060667.1"/>
    </source>
</evidence>
<dbReference type="InterPro" id="IPR036259">
    <property type="entry name" value="MFS_trans_sf"/>
</dbReference>
<feature type="transmembrane region" description="Helical" evidence="12">
    <location>
        <begin position="304"/>
        <end position="327"/>
    </location>
</feature>
<keyword evidence="3 11" id="KW-0813">Transport</keyword>
<feature type="transmembrane region" description="Helical" evidence="12">
    <location>
        <begin position="393"/>
        <end position="418"/>
    </location>
</feature>
<dbReference type="EMBL" id="JAVRRF010000010">
    <property type="protein sequence ID" value="KAK5060667.1"/>
    <property type="molecule type" value="Genomic_DNA"/>
</dbReference>
<comment type="similarity">
    <text evidence="2 11">Belongs to the mitochondrial carrier (TC 2.A.29) family.</text>
</comment>
<evidence type="ECO:0000256" key="9">
    <source>
        <dbReference type="ARBA" id="ARBA00023136"/>
    </source>
</evidence>
<evidence type="ECO:0000256" key="11">
    <source>
        <dbReference type="RuleBase" id="RU000488"/>
    </source>
</evidence>
<evidence type="ECO:0000256" key="6">
    <source>
        <dbReference type="ARBA" id="ARBA00022792"/>
    </source>
</evidence>
<dbReference type="SUPFAM" id="SSF103506">
    <property type="entry name" value="Mitochondrial carrier"/>
    <property type="match status" value="1"/>
</dbReference>
<comment type="subcellular location">
    <subcellularLocation>
        <location evidence="1">Mitochondrion membrane</location>
        <topology evidence="1">Multi-pass membrane protein</topology>
    </subcellularLocation>
</comment>
<evidence type="ECO:0000256" key="2">
    <source>
        <dbReference type="ARBA" id="ARBA00006375"/>
    </source>
</evidence>
<comment type="caution">
    <text evidence="13">The sequence shown here is derived from an EMBL/GenBank/DDBJ whole genome shotgun (WGS) entry which is preliminary data.</text>
</comment>
<dbReference type="Proteomes" id="UP001345691">
    <property type="component" value="Unassembled WGS sequence"/>
</dbReference>
<organism evidence="13 14">
    <name type="scientific">Exophiala sideris</name>
    <dbReference type="NCBI Taxonomy" id="1016849"/>
    <lineage>
        <taxon>Eukaryota</taxon>
        <taxon>Fungi</taxon>
        <taxon>Dikarya</taxon>
        <taxon>Ascomycota</taxon>
        <taxon>Pezizomycotina</taxon>
        <taxon>Eurotiomycetes</taxon>
        <taxon>Chaetothyriomycetidae</taxon>
        <taxon>Chaetothyriales</taxon>
        <taxon>Herpotrichiellaceae</taxon>
        <taxon>Exophiala</taxon>
    </lineage>
</organism>
<keyword evidence="6" id="KW-0999">Mitochondrion inner membrane</keyword>
<keyword evidence="4 10" id="KW-0812">Transmembrane</keyword>
<dbReference type="InterPro" id="IPR018108">
    <property type="entry name" value="MCP_transmembrane"/>
</dbReference>
<dbReference type="PROSITE" id="PS50920">
    <property type="entry name" value="SOLCAR"/>
    <property type="match status" value="3"/>
</dbReference>
<reference evidence="13 14" key="1">
    <citation type="submission" date="2023-08" db="EMBL/GenBank/DDBJ databases">
        <title>Black Yeasts Isolated from many extreme environments.</title>
        <authorList>
            <person name="Coleine C."/>
            <person name="Stajich J.E."/>
            <person name="Selbmann L."/>
        </authorList>
    </citation>
    <scope>NUCLEOTIDE SEQUENCE [LARGE SCALE GENOMIC DNA]</scope>
    <source>
        <strain evidence="13 14">CCFEE 6328</strain>
    </source>
</reference>
<keyword evidence="9 10" id="KW-0472">Membrane</keyword>
<keyword evidence="14" id="KW-1185">Reference proteome</keyword>
<accession>A0ABR0JBU0</accession>
<dbReference type="Gene3D" id="1.50.40.10">
    <property type="entry name" value="Mitochondrial carrier domain"/>
    <property type="match status" value="1"/>
</dbReference>
<dbReference type="InterPro" id="IPR023395">
    <property type="entry name" value="MCP_dom_sf"/>
</dbReference>
<sequence length="464" mass="49822">MSNKPSFLVAAIAGGVAGASETIITYPAEFIKTRRQLPTHTGGRVTSWSTLRSVLRSQGLAGVYSGSPALIASNTAKGGIRFFSFETSKRILERVLGPNTASIHVLAGLCAGVAESVLVVTPAEVIKTQAIHMSIAGLKRRSTLSIAGQVVRTDGLFGLWRGLGPVLCKQGTNSAVRFASFGMIRERVSKAVPSLGSTSSTLLAGALSGAVTTYASMPFGNIKTRMQSVDNRYKNMLACGRHMLHQEGVKVFWRATTPRLVRLTLSSGITFTVFYQVVSLAAWINRGRGQEALRGMEANDNNPVIVILVPIFFAMAGYVIAASTLALGARYLSLFLMLGGVYDSYNVALAWISSTLPRPLEKRSAAIALNNTVGNIAQIYSPYLYLKENGPRYLTAMIANSCFCLACLLATLTLRYFLTKENAKLEVAETVSAVVDEDKVGGIELETTGAGRPTRLAQGYRYIL</sequence>
<evidence type="ECO:0000256" key="8">
    <source>
        <dbReference type="ARBA" id="ARBA00023128"/>
    </source>
</evidence>